<protein>
    <recommendedName>
        <fullName evidence="4">DUF3135 domain-containing protein</fullName>
    </recommendedName>
</protein>
<keyword evidence="3" id="KW-1185">Reference proteome</keyword>
<feature type="region of interest" description="Disordered" evidence="1">
    <location>
        <begin position="92"/>
        <end position="121"/>
    </location>
</feature>
<evidence type="ECO:0000313" key="2">
    <source>
        <dbReference type="EMBL" id="OOZ42299.1"/>
    </source>
</evidence>
<dbReference type="InterPro" id="IPR021482">
    <property type="entry name" value="DUF3135"/>
</dbReference>
<evidence type="ECO:0000256" key="1">
    <source>
        <dbReference type="SAM" id="MobiDB-lite"/>
    </source>
</evidence>
<proteinExistence type="predicted"/>
<dbReference type="Proteomes" id="UP000191110">
    <property type="component" value="Unassembled WGS sequence"/>
</dbReference>
<dbReference type="RefSeq" id="WP_078482055.1">
    <property type="nucleotide sequence ID" value="NZ_MPRL01000001.1"/>
</dbReference>
<dbReference type="EMBL" id="MPRL01000001">
    <property type="protein sequence ID" value="OOZ42299.1"/>
    <property type="molecule type" value="Genomic_DNA"/>
</dbReference>
<organism evidence="2 3">
    <name type="scientific">Solemya pervernicosa gill symbiont</name>
    <dbReference type="NCBI Taxonomy" id="642797"/>
    <lineage>
        <taxon>Bacteria</taxon>
        <taxon>Pseudomonadati</taxon>
        <taxon>Pseudomonadota</taxon>
        <taxon>Gammaproteobacteria</taxon>
        <taxon>sulfur-oxidizing symbionts</taxon>
    </lineage>
</organism>
<dbReference type="AlphaFoldDB" id="A0A1T2LB18"/>
<gene>
    <name evidence="2" type="ORF">BOW53_00190</name>
</gene>
<evidence type="ECO:0000313" key="3">
    <source>
        <dbReference type="Proteomes" id="UP000191110"/>
    </source>
</evidence>
<name>A0A1T2LB18_9GAMM</name>
<comment type="caution">
    <text evidence="2">The sequence shown here is derived from an EMBL/GenBank/DDBJ whole genome shotgun (WGS) entry which is preliminary data.</text>
</comment>
<feature type="compositionally biased region" description="Basic residues" evidence="1">
    <location>
        <begin position="109"/>
        <end position="121"/>
    </location>
</feature>
<reference evidence="2 3" key="1">
    <citation type="submission" date="2016-11" db="EMBL/GenBank/DDBJ databases">
        <title>Mixed transmission modes and dynamic genome evolution in an obligate animal-bacterial symbiosis.</title>
        <authorList>
            <person name="Russell S.L."/>
            <person name="Corbett-Detig R.B."/>
            <person name="Cavanaugh C.M."/>
        </authorList>
    </citation>
    <scope>NUCLEOTIDE SEQUENCE [LARGE SCALE GENOMIC DNA]</scope>
    <source>
        <strain evidence="2">Sveles-Q1</strain>
    </source>
</reference>
<dbReference type="OrthoDB" id="5593306at2"/>
<dbReference type="Pfam" id="PF11333">
    <property type="entry name" value="DUF3135"/>
    <property type="match status" value="1"/>
</dbReference>
<evidence type="ECO:0008006" key="4">
    <source>
        <dbReference type="Google" id="ProtNLM"/>
    </source>
</evidence>
<accession>A0A1T2LB18</accession>
<sequence length="121" mass="13606">MGLAASARIDFDEWSDLANADPAAFEARRSELLEGQISRCASRSQTRLRRLQWRIDQIRRLSSSPLGACVKINDMMMNTVLGEGGLLATMSSLSNPPPDGQYRQLPKAKVIRYHPREPKKH</sequence>